<dbReference type="SUPFAM" id="SSF55729">
    <property type="entry name" value="Acyl-CoA N-acyltransferases (Nat)"/>
    <property type="match status" value="1"/>
</dbReference>
<dbReference type="InterPro" id="IPR016181">
    <property type="entry name" value="Acyl_CoA_acyltransferase"/>
</dbReference>
<dbReference type="Gene3D" id="3.40.630.30">
    <property type="match status" value="1"/>
</dbReference>
<dbReference type="RefSeq" id="WP_154226085.1">
    <property type="nucleotide sequence ID" value="NZ_CP045309.1"/>
</dbReference>
<reference evidence="3 4" key="1">
    <citation type="submission" date="2019-10" db="EMBL/GenBank/DDBJ databases">
        <title>Genome Sequence of Micromonospora terminaliae DSM 101760.</title>
        <authorList>
            <person name="Guo L."/>
        </authorList>
    </citation>
    <scope>NUCLEOTIDE SEQUENCE [LARGE SCALE GENOMIC DNA]</scope>
    <source>
        <strain evidence="3 4">DSM 101760</strain>
    </source>
</reference>
<dbReference type="EMBL" id="CP045309">
    <property type="protein sequence ID" value="QGL46730.1"/>
    <property type="molecule type" value="Genomic_DNA"/>
</dbReference>
<gene>
    <name evidence="2" type="ORF">G3561_21430</name>
    <name evidence="3" type="ORF">GCE86_06505</name>
</gene>
<keyword evidence="4" id="KW-1185">Reference proteome</keyword>
<dbReference type="PANTHER" id="PTHR43441:SF2">
    <property type="entry name" value="FAMILY ACETYLTRANSFERASE, PUTATIVE (AFU_ORTHOLOGUE AFUA_7G00850)-RELATED"/>
    <property type="match status" value="1"/>
</dbReference>
<evidence type="ECO:0000259" key="1">
    <source>
        <dbReference type="PROSITE" id="PS51186"/>
    </source>
</evidence>
<evidence type="ECO:0000313" key="5">
    <source>
        <dbReference type="Proteomes" id="UP000477779"/>
    </source>
</evidence>
<evidence type="ECO:0000313" key="3">
    <source>
        <dbReference type="EMBL" id="QGL46730.1"/>
    </source>
</evidence>
<evidence type="ECO:0000313" key="2">
    <source>
        <dbReference type="EMBL" id="NES30098.1"/>
    </source>
</evidence>
<organism evidence="2 5">
    <name type="scientific">Micromonospora terminaliae</name>
    <dbReference type="NCBI Taxonomy" id="1914461"/>
    <lineage>
        <taxon>Bacteria</taxon>
        <taxon>Bacillati</taxon>
        <taxon>Actinomycetota</taxon>
        <taxon>Actinomycetes</taxon>
        <taxon>Micromonosporales</taxon>
        <taxon>Micromonosporaceae</taxon>
        <taxon>Micromonospora</taxon>
    </lineage>
</organism>
<evidence type="ECO:0000313" key="4">
    <source>
        <dbReference type="Proteomes" id="UP000402241"/>
    </source>
</evidence>
<dbReference type="Proteomes" id="UP000477779">
    <property type="component" value="Unassembled WGS sequence"/>
</dbReference>
<reference evidence="2 5" key="2">
    <citation type="submission" date="2020-02" db="EMBL/GenBank/DDBJ databases">
        <title>WGS of Micromonospora spp. isolated from hot spring.</title>
        <authorList>
            <person name="Thawai C."/>
        </authorList>
    </citation>
    <scope>NUCLEOTIDE SEQUENCE [LARGE SCALE GENOMIC DNA]</scope>
    <source>
        <strain evidence="2 5">TMS7</strain>
    </source>
</reference>
<dbReference type="InterPro" id="IPR000182">
    <property type="entry name" value="GNAT_dom"/>
</dbReference>
<dbReference type="AlphaFoldDB" id="A0AAJ2ZJC4"/>
<dbReference type="EMBL" id="JAAHBZ010000009">
    <property type="protein sequence ID" value="NES30098.1"/>
    <property type="molecule type" value="Genomic_DNA"/>
</dbReference>
<dbReference type="PROSITE" id="PS51186">
    <property type="entry name" value="GNAT"/>
    <property type="match status" value="1"/>
</dbReference>
<feature type="domain" description="N-acetyltransferase" evidence="1">
    <location>
        <begin position="20"/>
        <end position="184"/>
    </location>
</feature>
<dbReference type="GO" id="GO:0005737">
    <property type="term" value="C:cytoplasm"/>
    <property type="evidence" value="ECO:0007669"/>
    <property type="project" value="TreeGrafter"/>
</dbReference>
<dbReference type="Pfam" id="PF13302">
    <property type="entry name" value="Acetyltransf_3"/>
    <property type="match status" value="1"/>
</dbReference>
<accession>A0AAJ2ZJC4</accession>
<dbReference type="InterPro" id="IPR051908">
    <property type="entry name" value="Ribosomal_N-acetyltransferase"/>
</dbReference>
<dbReference type="Proteomes" id="UP000402241">
    <property type="component" value="Chromosome"/>
</dbReference>
<dbReference type="GO" id="GO:1990189">
    <property type="term" value="F:protein N-terminal-serine acetyltransferase activity"/>
    <property type="evidence" value="ECO:0007669"/>
    <property type="project" value="TreeGrafter"/>
</dbReference>
<sequence>MDEAVPALAGIAHETGGSTVRLRPVADPDLAMFRRFLTEPGLVGLDWAGFRDPGAPARRHAEDGHLGERDGRLIVQVDPEESAAGLVSYLSGSYGGRAPYWEIGIALLPEWRGRGIGWRAQALLCDYLFAHTPAQRIQAGTHAENVAEQRSLEKAGFQLEGIVRACEFRAGAWRDGWLYSRLRDDPSPL</sequence>
<protein>
    <submittedName>
        <fullName evidence="2">GNAT family N-acetyltransferase</fullName>
    </submittedName>
</protein>
<proteinExistence type="predicted"/>
<name>A0AAJ2ZJC4_9ACTN</name>
<dbReference type="GO" id="GO:0008999">
    <property type="term" value="F:protein-N-terminal-alanine acetyltransferase activity"/>
    <property type="evidence" value="ECO:0007669"/>
    <property type="project" value="TreeGrafter"/>
</dbReference>
<dbReference type="PANTHER" id="PTHR43441">
    <property type="entry name" value="RIBOSOMAL-PROTEIN-SERINE ACETYLTRANSFERASE"/>
    <property type="match status" value="1"/>
</dbReference>